<dbReference type="KEGG" id="gog:C1280_29020"/>
<evidence type="ECO:0000256" key="1">
    <source>
        <dbReference type="SAM" id="SignalP"/>
    </source>
</evidence>
<dbReference type="InterPro" id="IPR029010">
    <property type="entry name" value="ThuA-like"/>
</dbReference>
<dbReference type="Gene3D" id="3.40.50.880">
    <property type="match status" value="1"/>
</dbReference>
<protein>
    <recommendedName>
        <fullName evidence="2">ThuA-like domain-containing protein</fullName>
    </recommendedName>
</protein>
<keyword evidence="4" id="KW-1185">Reference proteome</keyword>
<feature type="signal peptide" evidence="1">
    <location>
        <begin position="1"/>
        <end position="21"/>
    </location>
</feature>
<keyword evidence="1" id="KW-0732">Signal</keyword>
<gene>
    <name evidence="3" type="ORF">C1280_29020</name>
</gene>
<dbReference type="InterPro" id="IPR029062">
    <property type="entry name" value="Class_I_gatase-like"/>
</dbReference>
<dbReference type="RefSeq" id="WP_010049668.1">
    <property type="nucleotide sequence ID" value="NZ_CP025958.1"/>
</dbReference>
<feature type="chain" id="PRO_5016247361" description="ThuA-like domain-containing protein" evidence="1">
    <location>
        <begin position="22"/>
        <end position="340"/>
    </location>
</feature>
<name>A0A2Z3HAT3_9BACT</name>
<dbReference type="AlphaFoldDB" id="A0A2Z3HAT3"/>
<evidence type="ECO:0000313" key="4">
    <source>
        <dbReference type="Proteomes" id="UP000245802"/>
    </source>
</evidence>
<evidence type="ECO:0000313" key="3">
    <source>
        <dbReference type="EMBL" id="AWM40627.1"/>
    </source>
</evidence>
<dbReference type="SUPFAM" id="SSF52317">
    <property type="entry name" value="Class I glutamine amidotransferase-like"/>
    <property type="match status" value="1"/>
</dbReference>
<evidence type="ECO:0000259" key="2">
    <source>
        <dbReference type="Pfam" id="PF06283"/>
    </source>
</evidence>
<reference evidence="3 4" key="1">
    <citation type="submission" date="2018-01" db="EMBL/GenBank/DDBJ databases">
        <title>G. obscuriglobus.</title>
        <authorList>
            <person name="Franke J."/>
            <person name="Blomberg W."/>
            <person name="Selmecki A."/>
        </authorList>
    </citation>
    <scope>NUCLEOTIDE SEQUENCE [LARGE SCALE GENOMIC DNA]</scope>
    <source>
        <strain evidence="3 4">DSM 5831</strain>
    </source>
</reference>
<proteinExistence type="predicted"/>
<dbReference type="Proteomes" id="UP000245802">
    <property type="component" value="Chromosome"/>
</dbReference>
<organism evidence="3 4">
    <name type="scientific">Gemmata obscuriglobus</name>
    <dbReference type="NCBI Taxonomy" id="114"/>
    <lineage>
        <taxon>Bacteria</taxon>
        <taxon>Pseudomonadati</taxon>
        <taxon>Planctomycetota</taxon>
        <taxon>Planctomycetia</taxon>
        <taxon>Gemmatales</taxon>
        <taxon>Gemmataceae</taxon>
        <taxon>Gemmata</taxon>
    </lineage>
</organism>
<sequence length="340" mass="36471">MKLTRLLALLALLAAPPLARAEDKPIVLDGGAGPGKGKHVVLVSGDQEYRSEEAIPQLAKILSKHHGFKCTVLFTVDPKDGTVNPNISNVPGLDALKTADLFVVFTRFLKLPDDQMQHIADYIDAGKPVVGLRTSTHAFNDIPKTSPFARFNNGSGAPGWEGGFGKRVLGEKWVAHHGAHGKEGTRGVVVKGQEGHGILKGVAPGSVFGTTDVYTVTLPLPDCTPLLLGEVTETLKPDSPAVKNKKNDPMMPVAWTKAYKAAGDKTGRAFTTTMGASQDLEFEGTRRLIVNGCLWAAGLEDKIPEKANVDLVGEYKPTPFRFKGTAEWVKQPVKPADLVK</sequence>
<feature type="domain" description="ThuA-like" evidence="2">
    <location>
        <begin position="41"/>
        <end position="296"/>
    </location>
</feature>
<dbReference type="OrthoDB" id="245202at2"/>
<accession>A0A2Z3HAT3</accession>
<dbReference type="EMBL" id="CP025958">
    <property type="protein sequence ID" value="AWM40627.1"/>
    <property type="molecule type" value="Genomic_DNA"/>
</dbReference>
<dbReference type="Pfam" id="PF06283">
    <property type="entry name" value="ThuA"/>
    <property type="match status" value="1"/>
</dbReference>